<dbReference type="AlphaFoldDB" id="A0AAN9YDR4"/>
<dbReference type="InterPro" id="IPR012664">
    <property type="entry name" value="CHP02452"/>
</dbReference>
<dbReference type="Gene3D" id="3.40.220.10">
    <property type="entry name" value="Leucine Aminopeptidase, subunit E, domain 1"/>
    <property type="match status" value="1"/>
</dbReference>
<feature type="compositionally biased region" description="Basic and acidic residues" evidence="1">
    <location>
        <begin position="410"/>
        <end position="420"/>
    </location>
</feature>
<keyword evidence="4" id="KW-1185">Reference proteome</keyword>
<name>A0AAN9YDR4_9PEZI</name>
<dbReference type="SUPFAM" id="SSF52949">
    <property type="entry name" value="Macro domain-like"/>
    <property type="match status" value="1"/>
</dbReference>
<sequence>MGRTEPSVGRPPPAFRRDARAKKAKATINKVIPSLLSAHPRARRGIDAAELMVAPKAQPPSKIGSGAPSSPRLVIRSCDTLTAAHSLLASPANTTRKVAILNMASPLSPGGGFINGATSQEEYLCMRTTLLPSLRDEFYRLPEIGCVFTPDVLVFRDAEGGDLDKKDRWFVDVLSAAMLRLPETEVDEGTGRGRYVHQKDRETVVNKMRTVMRVAQIKGAQKIVLGAWGCGAYGNPVGEIARAWRRVLLGGGGGRVGGKKGKVTKSSETLETWDGVEEVVFAIGDAGMAEAFTSAFGDGLTWADEGHNDDDPADDESYAEDLRVKELHERMDELRLRISRAPNDRMKSGLQAVVAGLESQIPEQGPGLHRGISASENSKDGGVSDDEDAPGEDEDDSKYEDEEEGNQAPSHDEAELNTEK</sequence>
<evidence type="ECO:0000259" key="2">
    <source>
        <dbReference type="Pfam" id="PF10021"/>
    </source>
</evidence>
<dbReference type="EMBL" id="JAJSPL020000038">
    <property type="protein sequence ID" value="KAK7735572.1"/>
    <property type="molecule type" value="Genomic_DNA"/>
</dbReference>
<accession>A0AAN9YDR4</accession>
<feature type="region of interest" description="Disordered" evidence="1">
    <location>
        <begin position="1"/>
        <end position="22"/>
    </location>
</feature>
<dbReference type="NCBIfam" id="TIGR02452">
    <property type="entry name" value="TIGR02452 family protein"/>
    <property type="match status" value="1"/>
</dbReference>
<dbReference type="InterPro" id="IPR043472">
    <property type="entry name" value="Macro_dom-like"/>
</dbReference>
<feature type="domain" description="Microbial-type PARG catalytic" evidence="2">
    <location>
        <begin position="69"/>
        <end position="157"/>
    </location>
</feature>
<evidence type="ECO:0000313" key="3">
    <source>
        <dbReference type="EMBL" id="KAK7735572.1"/>
    </source>
</evidence>
<protein>
    <recommendedName>
        <fullName evidence="2">Microbial-type PARG catalytic domain-containing protein</fullName>
    </recommendedName>
</protein>
<dbReference type="PANTHER" id="PTHR35596:SF1">
    <property type="entry name" value="MICROBIAL-TYPE PARG CATALYTIC DOMAIN-CONTAINING PROTEIN"/>
    <property type="match status" value="1"/>
</dbReference>
<dbReference type="Pfam" id="PF10021">
    <property type="entry name" value="PARG_cat_microb"/>
    <property type="match status" value="1"/>
</dbReference>
<evidence type="ECO:0000256" key="1">
    <source>
        <dbReference type="SAM" id="MobiDB-lite"/>
    </source>
</evidence>
<dbReference type="InterPro" id="IPR019261">
    <property type="entry name" value="PARG_cat_microbial"/>
</dbReference>
<reference evidence="3 4" key="1">
    <citation type="journal article" date="2023" name="PLoS ONE">
        <title>Cytospora paraplurivora sp. nov. isolated from orchards with fruit tree decline syndrome in Ontario, Canada.</title>
        <authorList>
            <person name="Ilyukhin E."/>
            <person name="Nguyen H.D.T."/>
            <person name="Castle A.J."/>
            <person name="Ellouze W."/>
        </authorList>
    </citation>
    <scope>NUCLEOTIDE SEQUENCE [LARGE SCALE GENOMIC DNA]</scope>
    <source>
        <strain evidence="3 4">FDS-564</strain>
    </source>
</reference>
<organism evidence="3 4">
    <name type="scientific">Cytospora paraplurivora</name>
    <dbReference type="NCBI Taxonomy" id="2898453"/>
    <lineage>
        <taxon>Eukaryota</taxon>
        <taxon>Fungi</taxon>
        <taxon>Dikarya</taxon>
        <taxon>Ascomycota</taxon>
        <taxon>Pezizomycotina</taxon>
        <taxon>Sordariomycetes</taxon>
        <taxon>Sordariomycetidae</taxon>
        <taxon>Diaporthales</taxon>
        <taxon>Cytosporaceae</taxon>
        <taxon>Cytospora</taxon>
    </lineage>
</organism>
<dbReference type="PANTHER" id="PTHR35596">
    <property type="entry name" value="DUF2263 DOMAIN-CONTAINING PROTEIN"/>
    <property type="match status" value="1"/>
</dbReference>
<proteinExistence type="predicted"/>
<comment type="caution">
    <text evidence="3">The sequence shown here is derived from an EMBL/GenBank/DDBJ whole genome shotgun (WGS) entry which is preliminary data.</text>
</comment>
<evidence type="ECO:0000313" key="4">
    <source>
        <dbReference type="Proteomes" id="UP001320245"/>
    </source>
</evidence>
<gene>
    <name evidence="3" type="ORF">SLS53_007486</name>
</gene>
<feature type="compositionally biased region" description="Acidic residues" evidence="1">
    <location>
        <begin position="383"/>
        <end position="405"/>
    </location>
</feature>
<feature type="region of interest" description="Disordered" evidence="1">
    <location>
        <begin position="359"/>
        <end position="420"/>
    </location>
</feature>
<dbReference type="Proteomes" id="UP001320245">
    <property type="component" value="Unassembled WGS sequence"/>
</dbReference>